<dbReference type="InterPro" id="IPR036291">
    <property type="entry name" value="NAD(P)-bd_dom_sf"/>
</dbReference>
<dbReference type="PANTHER" id="PTHR43245">
    <property type="entry name" value="BIFUNCTIONAL POLYMYXIN RESISTANCE PROTEIN ARNA"/>
    <property type="match status" value="1"/>
</dbReference>
<reference evidence="2 3" key="1">
    <citation type="journal article" date="2009" name="Stand. Genomic Sci.">
        <title>Complete genome sequence of Thermanaerovibrio acidaminovorans type strain (Su883).</title>
        <authorList>
            <person name="Chovatia M."/>
            <person name="Sikorski J."/>
            <person name="Schroder M."/>
            <person name="Lapidus A."/>
            <person name="Nolan M."/>
            <person name="Tice H."/>
            <person name="Glavina Del Rio T."/>
            <person name="Copeland A."/>
            <person name="Cheng J.F."/>
            <person name="Lucas S."/>
            <person name="Chen F."/>
            <person name="Bruce D."/>
            <person name="Goodwin L."/>
            <person name="Pitluck S."/>
            <person name="Ivanova N."/>
            <person name="Mavromatis K."/>
            <person name="Ovchinnikova G."/>
            <person name="Pati A."/>
            <person name="Chen A."/>
            <person name="Palaniappan K."/>
            <person name="Land M."/>
            <person name="Hauser L."/>
            <person name="Chang Y.J."/>
            <person name="Jeffries C.D."/>
            <person name="Chain P."/>
            <person name="Saunders E."/>
            <person name="Detter J.C."/>
            <person name="Brettin T."/>
            <person name="Rohde M."/>
            <person name="Goker M."/>
            <person name="Spring S."/>
            <person name="Bristow J."/>
            <person name="Markowitz V."/>
            <person name="Hugenholtz P."/>
            <person name="Kyrpides N.C."/>
            <person name="Klenk H.P."/>
            <person name="Eisen J.A."/>
        </authorList>
    </citation>
    <scope>NUCLEOTIDE SEQUENCE [LARGE SCALE GENOMIC DNA]</scope>
    <source>
        <strain evidence="3">ATCC 49978 / DSM 6589 / Su883</strain>
    </source>
</reference>
<gene>
    <name evidence="2" type="ordered locus">Taci_0278</name>
</gene>
<evidence type="ECO:0000259" key="1">
    <source>
        <dbReference type="Pfam" id="PF01370"/>
    </source>
</evidence>
<dbReference type="STRING" id="525903.Taci_0278"/>
<dbReference type="PANTHER" id="PTHR43245:SF13">
    <property type="entry name" value="UDP-D-APIOSE_UDP-D-XYLOSE SYNTHASE 2"/>
    <property type="match status" value="1"/>
</dbReference>
<dbReference type="eggNOG" id="COG0451">
    <property type="taxonomic scope" value="Bacteria"/>
</dbReference>
<protein>
    <submittedName>
        <fullName evidence="2">NAD-dependent epimerase/dehydratase</fullName>
    </submittedName>
</protein>
<sequence length="332" mass="37693">MKKVLILGANGFIGSHLCEKILEHTDWEICALDVGSHNLSGVLESPRVEFVESPMGSAWDWIRDRAREAFAVVPLAGIARPAMYIEDPLYTYELDFEENLKVVRICAELRQWVIFPSTSEVYGMCPDRELKEDESNLVLGPIRNVRWIYSCSKQMMDRVIWAMGISKGLPFTLFRPFNWIGPRQDDPRTPKGNRLVPQMLGNIIRREPIRLVNGGHQRRSFTDIEEGVMGILSILRNPDAAVGEIFNLGNPRNNHSVREVALALVRAASRIPGYEYALEIPLVEVSGEEHYGKGYEDVQDRLPSVDKAASKLGWVPKATLDEILDRTVRYYL</sequence>
<dbReference type="OrthoDB" id="9766450at2"/>
<dbReference type="NCBIfam" id="NF008872">
    <property type="entry name" value="PRK11908.1"/>
    <property type="match status" value="1"/>
</dbReference>
<dbReference type="EMBL" id="CP001818">
    <property type="protein sequence ID" value="ACZ18515.1"/>
    <property type="molecule type" value="Genomic_DNA"/>
</dbReference>
<evidence type="ECO:0000313" key="2">
    <source>
        <dbReference type="EMBL" id="ACZ18515.1"/>
    </source>
</evidence>
<organism evidence="2 3">
    <name type="scientific">Thermanaerovibrio acidaminovorans (strain ATCC 49978 / DSM 6589 / Su883)</name>
    <name type="common">Selenomonas acidaminovorans</name>
    <dbReference type="NCBI Taxonomy" id="525903"/>
    <lineage>
        <taxon>Bacteria</taxon>
        <taxon>Thermotogati</taxon>
        <taxon>Synergistota</taxon>
        <taxon>Synergistia</taxon>
        <taxon>Synergistales</taxon>
        <taxon>Synergistaceae</taxon>
        <taxon>Thermanaerovibrio</taxon>
    </lineage>
</organism>
<dbReference type="EnsemblBacteria" id="ACZ18515">
    <property type="protein sequence ID" value="ACZ18515"/>
    <property type="gene ID" value="Taci_0278"/>
</dbReference>
<feature type="domain" description="NAD-dependent epimerase/dehydratase" evidence="1">
    <location>
        <begin position="4"/>
        <end position="249"/>
    </location>
</feature>
<dbReference type="Proteomes" id="UP000002030">
    <property type="component" value="Chromosome"/>
</dbReference>
<dbReference type="Pfam" id="PF01370">
    <property type="entry name" value="Epimerase"/>
    <property type="match status" value="1"/>
</dbReference>
<dbReference type="HOGENOM" id="CLU_007383_7_0_0"/>
<keyword evidence="3" id="KW-1185">Reference proteome</keyword>
<dbReference type="PATRIC" id="fig|525903.6.peg.283"/>
<dbReference type="KEGG" id="tai:Taci_0278"/>
<accession>D1B8B2</accession>
<dbReference type="SUPFAM" id="SSF51735">
    <property type="entry name" value="NAD(P)-binding Rossmann-fold domains"/>
    <property type="match status" value="1"/>
</dbReference>
<dbReference type="InterPro" id="IPR001509">
    <property type="entry name" value="Epimerase_deHydtase"/>
</dbReference>
<evidence type="ECO:0000313" key="3">
    <source>
        <dbReference type="Proteomes" id="UP000002030"/>
    </source>
</evidence>
<proteinExistence type="predicted"/>
<name>D1B8B2_THEAS</name>
<dbReference type="InterPro" id="IPR050177">
    <property type="entry name" value="Lipid_A_modif_metabolic_enz"/>
</dbReference>
<dbReference type="Gene3D" id="3.40.50.720">
    <property type="entry name" value="NAD(P)-binding Rossmann-like Domain"/>
    <property type="match status" value="1"/>
</dbReference>
<dbReference type="AlphaFoldDB" id="D1B8B2"/>